<dbReference type="Proteomes" id="UP000676649">
    <property type="component" value="Chromosome"/>
</dbReference>
<organism evidence="4 5">
    <name type="scientific">Methylomonas paludis</name>
    <dbReference type="NCBI Taxonomy" id="1173101"/>
    <lineage>
        <taxon>Bacteria</taxon>
        <taxon>Pseudomonadati</taxon>
        <taxon>Pseudomonadota</taxon>
        <taxon>Gammaproteobacteria</taxon>
        <taxon>Methylococcales</taxon>
        <taxon>Methylococcaceae</taxon>
        <taxon>Methylomonas</taxon>
    </lineage>
</organism>
<evidence type="ECO:0000256" key="3">
    <source>
        <dbReference type="SAM" id="Coils"/>
    </source>
</evidence>
<evidence type="ECO:0000313" key="4">
    <source>
        <dbReference type="EMBL" id="QWF71341.1"/>
    </source>
</evidence>
<proteinExistence type="predicted"/>
<dbReference type="AlphaFoldDB" id="A0A975MNX5"/>
<dbReference type="Pfam" id="PF06005">
    <property type="entry name" value="ZapB"/>
    <property type="match status" value="1"/>
</dbReference>
<dbReference type="NCBIfam" id="TIGR02449">
    <property type="entry name" value="TIGR02449 family protein"/>
    <property type="match status" value="1"/>
</dbReference>
<evidence type="ECO:0000256" key="2">
    <source>
        <dbReference type="ARBA" id="ARBA00023210"/>
    </source>
</evidence>
<dbReference type="GO" id="GO:0005737">
    <property type="term" value="C:cytoplasm"/>
    <property type="evidence" value="ECO:0007669"/>
    <property type="project" value="InterPro"/>
</dbReference>
<dbReference type="KEGG" id="mpad:KEF85_02280"/>
<evidence type="ECO:0000313" key="5">
    <source>
        <dbReference type="Proteomes" id="UP000676649"/>
    </source>
</evidence>
<keyword evidence="5" id="KW-1185">Reference proteome</keyword>
<protein>
    <submittedName>
        <fullName evidence="4">TIGR02449 family protein</fullName>
    </submittedName>
</protein>
<keyword evidence="2" id="KW-0132">Cell division</keyword>
<dbReference type="RefSeq" id="WP_215583130.1">
    <property type="nucleotide sequence ID" value="NZ_CP073754.1"/>
</dbReference>
<feature type="coiled-coil region" evidence="3">
    <location>
        <begin position="12"/>
        <end position="74"/>
    </location>
</feature>
<name>A0A975MNX5_9GAMM</name>
<keyword evidence="1 3" id="KW-0175">Coiled coil</keyword>
<keyword evidence="2" id="KW-0717">Septation</keyword>
<dbReference type="InterPro" id="IPR012662">
    <property type="entry name" value="CHP02449"/>
</dbReference>
<dbReference type="EMBL" id="CP073754">
    <property type="protein sequence ID" value="QWF71341.1"/>
    <property type="molecule type" value="Genomic_DNA"/>
</dbReference>
<keyword evidence="2" id="KW-0131">Cell cycle</keyword>
<gene>
    <name evidence="4" type="ORF">KEF85_02280</name>
</gene>
<evidence type="ECO:0000256" key="1">
    <source>
        <dbReference type="ARBA" id="ARBA00023054"/>
    </source>
</evidence>
<dbReference type="GO" id="GO:0000917">
    <property type="term" value="P:division septum assembly"/>
    <property type="evidence" value="ECO:0007669"/>
    <property type="project" value="UniProtKB-KW"/>
</dbReference>
<accession>A0A975MNX5</accession>
<dbReference type="GO" id="GO:0043093">
    <property type="term" value="P:FtsZ-dependent cytokinesis"/>
    <property type="evidence" value="ECO:0007669"/>
    <property type="project" value="InterPro"/>
</dbReference>
<dbReference type="InterPro" id="IPR009252">
    <property type="entry name" value="Cell_div_ZapB"/>
</dbReference>
<sequence>MPASETPSLIELAALEAKIDQLIEQYLLIKNENKSLKIKQDALVKEKAKLLEKNTQAKTQIEAMLARLKAMENDT</sequence>
<reference evidence="4" key="1">
    <citation type="submission" date="2021-04" db="EMBL/GenBank/DDBJ databases">
        <title>Draft genome sequence data of methanotrophic Methylovulum sp. strain S1L and Methylomonas sp. strain S2AM isolated from boreal lake water columns.</title>
        <authorList>
            <person name="Rissanen A.J."/>
            <person name="Mangayil R."/>
            <person name="Svenning M.M."/>
            <person name="Khanongnuch R."/>
        </authorList>
    </citation>
    <scope>NUCLEOTIDE SEQUENCE</scope>
    <source>
        <strain evidence="4">S2AM</strain>
    </source>
</reference>